<protein>
    <recommendedName>
        <fullName evidence="4">Nicotinamide riboside transporter PnuC</fullName>
    </recommendedName>
</protein>
<dbReference type="PANTHER" id="PTHR36122:SF2">
    <property type="entry name" value="NICOTINAMIDE RIBOSIDE TRANSPORTER PNUC"/>
    <property type="match status" value="1"/>
</dbReference>
<evidence type="ECO:0000256" key="5">
    <source>
        <dbReference type="ARBA" id="ARBA00022448"/>
    </source>
</evidence>
<evidence type="ECO:0000256" key="6">
    <source>
        <dbReference type="ARBA" id="ARBA00022475"/>
    </source>
</evidence>
<evidence type="ECO:0000256" key="7">
    <source>
        <dbReference type="ARBA" id="ARBA00022692"/>
    </source>
</evidence>
<evidence type="ECO:0000256" key="9">
    <source>
        <dbReference type="ARBA" id="ARBA00023136"/>
    </source>
</evidence>
<dbReference type="InterPro" id="IPR006419">
    <property type="entry name" value="NMN_transpt_PnuC"/>
</dbReference>
<keyword evidence="6" id="KW-1003">Cell membrane</keyword>
<keyword evidence="12" id="KW-1185">Reference proteome</keyword>
<accession>A0A1K2HRS6</accession>
<comment type="similarity">
    <text evidence="3">Belongs to the nicotinamide ribonucleoside (NR) uptake permease (TC 4.B.1) family.</text>
</comment>
<evidence type="ECO:0000313" key="12">
    <source>
        <dbReference type="Proteomes" id="UP000186513"/>
    </source>
</evidence>
<feature type="transmembrane region" description="Helical" evidence="10">
    <location>
        <begin position="46"/>
        <end position="75"/>
    </location>
</feature>
<evidence type="ECO:0000256" key="1">
    <source>
        <dbReference type="ARBA" id="ARBA00002672"/>
    </source>
</evidence>
<dbReference type="Proteomes" id="UP000186513">
    <property type="component" value="Unassembled WGS sequence"/>
</dbReference>
<evidence type="ECO:0000256" key="2">
    <source>
        <dbReference type="ARBA" id="ARBA00004651"/>
    </source>
</evidence>
<dbReference type="Pfam" id="PF04973">
    <property type="entry name" value="NMN_transporter"/>
    <property type="match status" value="1"/>
</dbReference>
<reference evidence="11 12" key="1">
    <citation type="submission" date="2016-11" db="EMBL/GenBank/DDBJ databases">
        <authorList>
            <person name="Jaros S."/>
            <person name="Januszkiewicz K."/>
            <person name="Wedrychowicz H."/>
        </authorList>
    </citation>
    <scope>NUCLEOTIDE SEQUENCE [LARGE SCALE GENOMIC DNA]</scope>
    <source>
        <strain evidence="11 12">DSM 18899</strain>
    </source>
</reference>
<gene>
    <name evidence="11" type="ORF">SAMN02745887_03633</name>
</gene>
<evidence type="ECO:0000256" key="10">
    <source>
        <dbReference type="SAM" id="Phobius"/>
    </source>
</evidence>
<feature type="transmembrane region" description="Helical" evidence="10">
    <location>
        <begin position="169"/>
        <end position="186"/>
    </location>
</feature>
<keyword evidence="7 10" id="KW-0812">Transmembrane</keyword>
<organism evidence="11 12">
    <name type="scientific">Chitinimonas taiwanensis DSM 18899</name>
    <dbReference type="NCBI Taxonomy" id="1121279"/>
    <lineage>
        <taxon>Bacteria</taxon>
        <taxon>Pseudomonadati</taxon>
        <taxon>Pseudomonadota</taxon>
        <taxon>Betaproteobacteria</taxon>
        <taxon>Neisseriales</taxon>
        <taxon>Chitinibacteraceae</taxon>
        <taxon>Chitinimonas</taxon>
    </lineage>
</organism>
<evidence type="ECO:0000256" key="4">
    <source>
        <dbReference type="ARBA" id="ARBA00017522"/>
    </source>
</evidence>
<keyword evidence="9 10" id="KW-0472">Membrane</keyword>
<dbReference type="EMBL" id="FPKR01000017">
    <property type="protein sequence ID" value="SFZ79451.1"/>
    <property type="molecule type" value="Genomic_DNA"/>
</dbReference>
<evidence type="ECO:0000256" key="8">
    <source>
        <dbReference type="ARBA" id="ARBA00022989"/>
    </source>
</evidence>
<comment type="subcellular location">
    <subcellularLocation>
        <location evidence="2">Cell membrane</location>
        <topology evidence="2">Multi-pass membrane protein</topology>
    </subcellularLocation>
</comment>
<dbReference type="GO" id="GO:0034257">
    <property type="term" value="F:nicotinamide riboside transmembrane transporter activity"/>
    <property type="evidence" value="ECO:0007669"/>
    <property type="project" value="InterPro"/>
</dbReference>
<dbReference type="GO" id="GO:0005886">
    <property type="term" value="C:plasma membrane"/>
    <property type="evidence" value="ECO:0007669"/>
    <property type="project" value="UniProtKB-SubCell"/>
</dbReference>
<name>A0A1K2HRS6_9NEIS</name>
<dbReference type="NCBIfam" id="TIGR01528">
    <property type="entry name" value="NMN_trans_PnuC"/>
    <property type="match status" value="1"/>
</dbReference>
<dbReference type="AlphaFoldDB" id="A0A1K2HRS6"/>
<evidence type="ECO:0000256" key="3">
    <source>
        <dbReference type="ARBA" id="ARBA00006669"/>
    </source>
</evidence>
<sequence>MQALLSQLSALSLAELAGFALTIAAIWLAARNHWLTWPLQMAGGLLYMALFAQFQLFGEAALNGLYVLLAVYGLLQWRRGATQRALPISLMHWRDHAVLWGLGVLGTVLVAKLQLQFLPTDLPWLDSTVFVFGVLAQWLQARRKLENWPVWIGLDLLAAGIYWHKQLHITAALYVLLALLAAYGWWDWRRRLLGGAHA</sequence>
<keyword evidence="5" id="KW-0813">Transport</keyword>
<evidence type="ECO:0000313" key="11">
    <source>
        <dbReference type="EMBL" id="SFZ79451.1"/>
    </source>
</evidence>
<dbReference type="PANTHER" id="PTHR36122">
    <property type="entry name" value="NICOTINAMIDE RIBOSIDE TRANSPORTER PNUC"/>
    <property type="match status" value="1"/>
</dbReference>
<comment type="function">
    <text evidence="1">Required for nicotinamide riboside transport across the inner membrane.</text>
</comment>
<dbReference type="RefSeq" id="WP_072430110.1">
    <property type="nucleotide sequence ID" value="NZ_FPKR01000017.1"/>
</dbReference>
<proteinExistence type="inferred from homology"/>
<dbReference type="STRING" id="1121279.SAMN02745887_03633"/>
<dbReference type="OrthoDB" id="9791248at2"/>
<feature type="transmembrane region" description="Helical" evidence="10">
    <location>
        <begin position="96"/>
        <end position="118"/>
    </location>
</feature>
<keyword evidence="8 10" id="KW-1133">Transmembrane helix</keyword>